<dbReference type="RefSeq" id="WP_271427123.1">
    <property type="nucleotide sequence ID" value="NZ_JAQIPB010000002.1"/>
</dbReference>
<organism evidence="2 3">
    <name type="scientific">Xenophilus arseniciresistens</name>
    <dbReference type="NCBI Taxonomy" id="1283306"/>
    <lineage>
        <taxon>Bacteria</taxon>
        <taxon>Pseudomonadati</taxon>
        <taxon>Pseudomonadota</taxon>
        <taxon>Betaproteobacteria</taxon>
        <taxon>Burkholderiales</taxon>
        <taxon>Comamonadaceae</taxon>
        <taxon>Xenophilus</taxon>
    </lineage>
</organism>
<protein>
    <submittedName>
        <fullName evidence="2">Helix-turn-helix domain-containing protein</fullName>
    </submittedName>
</protein>
<dbReference type="Proteomes" id="UP001212602">
    <property type="component" value="Unassembled WGS sequence"/>
</dbReference>
<proteinExistence type="predicted"/>
<dbReference type="EMBL" id="JAQIPB010000002">
    <property type="protein sequence ID" value="MDA7415878.1"/>
    <property type="molecule type" value="Genomic_DNA"/>
</dbReference>
<evidence type="ECO:0000313" key="3">
    <source>
        <dbReference type="Proteomes" id="UP001212602"/>
    </source>
</evidence>
<dbReference type="InterPro" id="IPR001387">
    <property type="entry name" value="Cro/C1-type_HTH"/>
</dbReference>
<dbReference type="CDD" id="cd00093">
    <property type="entry name" value="HTH_XRE"/>
    <property type="match status" value="1"/>
</dbReference>
<keyword evidence="3" id="KW-1185">Reference proteome</keyword>
<reference evidence="2" key="1">
    <citation type="submission" date="2023-01" db="EMBL/GenBank/DDBJ databases">
        <title>Xenophilus mangrovi sp. nov., isolated from soil of Mangrove nature reserve.</title>
        <authorList>
            <person name="Xu S."/>
            <person name="Liu Z."/>
            <person name="Xu Y."/>
        </authorList>
    </citation>
    <scope>NUCLEOTIDE SEQUENCE</scope>
    <source>
        <strain evidence="2">YW8</strain>
    </source>
</reference>
<evidence type="ECO:0000259" key="1">
    <source>
        <dbReference type="PROSITE" id="PS50943"/>
    </source>
</evidence>
<dbReference type="InterPro" id="IPR010982">
    <property type="entry name" value="Lambda_DNA-bd_dom_sf"/>
</dbReference>
<name>A0AAE3N6P4_9BURK</name>
<feature type="domain" description="HTH cro/C1-type" evidence="1">
    <location>
        <begin position="10"/>
        <end position="64"/>
    </location>
</feature>
<comment type="caution">
    <text evidence="2">The sequence shown here is derived from an EMBL/GenBank/DDBJ whole genome shotgun (WGS) entry which is preliminary data.</text>
</comment>
<dbReference type="Gene3D" id="1.10.260.40">
    <property type="entry name" value="lambda repressor-like DNA-binding domains"/>
    <property type="match status" value="1"/>
</dbReference>
<dbReference type="SMART" id="SM00530">
    <property type="entry name" value="HTH_XRE"/>
    <property type="match status" value="1"/>
</dbReference>
<dbReference type="PROSITE" id="PS50943">
    <property type="entry name" value="HTH_CROC1"/>
    <property type="match status" value="1"/>
</dbReference>
<dbReference type="GO" id="GO:0003677">
    <property type="term" value="F:DNA binding"/>
    <property type="evidence" value="ECO:0007669"/>
    <property type="project" value="InterPro"/>
</dbReference>
<evidence type="ECO:0000313" key="2">
    <source>
        <dbReference type="EMBL" id="MDA7415878.1"/>
    </source>
</evidence>
<gene>
    <name evidence="2" type="ORF">PGB34_05830</name>
</gene>
<sequence>MDRRTLIEQLAQRRERVGLNGLQLAEQTGLTERTIRNALGPRGNPQLSSLLALVDALGLELQLVPKGFGAVAAAPEGAYRPVATRVGEATQAPSAPLAPLAPPTPGKG</sequence>
<accession>A0AAE3N6P4</accession>
<dbReference type="AlphaFoldDB" id="A0AAE3N6P4"/>
<dbReference type="SUPFAM" id="SSF47413">
    <property type="entry name" value="lambda repressor-like DNA-binding domains"/>
    <property type="match status" value="1"/>
</dbReference>